<dbReference type="InterPro" id="IPR050237">
    <property type="entry name" value="ATP-dep_AMP-bd_enzyme"/>
</dbReference>
<evidence type="ECO:0000313" key="3">
    <source>
        <dbReference type="EMBL" id="TLP98072.1"/>
    </source>
</evidence>
<dbReference type="PANTHER" id="PTHR43767">
    <property type="entry name" value="LONG-CHAIN-FATTY-ACID--COA LIGASE"/>
    <property type="match status" value="1"/>
</dbReference>
<dbReference type="AlphaFoldDB" id="A0A5R9BDB8"/>
<dbReference type="Gene3D" id="3.40.50.12780">
    <property type="entry name" value="N-terminal domain of ligase-like"/>
    <property type="match status" value="1"/>
</dbReference>
<evidence type="ECO:0000259" key="1">
    <source>
        <dbReference type="Pfam" id="PF00501"/>
    </source>
</evidence>
<accession>A0A5R9BDB8</accession>
<sequence>MSAPQNCLQSPPLKAVNLAQTLTQTARRSPHGLAVIHGDVRWTWRELDLRASALAEELLERGLQPHQCVMLDGPNSPEFIQAMFGVWRAGAVIAPVNSRLHASDIAQLSELCQPAVMIAHSTTESHAQASADSVPFDQPTLWLDGEGEGSVGHYTEPVHTVRDYPVWRGDHAWYFFTSGTSGRSKASVLTHDQMGFVVTNHLADLMADTGDTHRSIVVAPLSHGAGIHMLPQVARGAATVIPTSSGLAPAEVWELVERERVTNIFVVPTILKRLVEDSSVEKYDHSTLRYVIYAGAPMPNADTRRARQVLGDVLVQYYGLGEVTGNITVLPPHHHDHPSPPEVPFSTCGYPRTGMQISVQDDKGKEVPSLCTGEICVAGPAVFSGYLNNEQANAESFRDGWFRTGDIGLVDEHGYLFITGRVSDMYISGGSNIHPREIEEKILDHPAVKEVLVLGMPDPEWGEIGAAVCVLEPGVTVQEDEIRDWLKTRMARYKVPRSIRFWDELPRSGYGKIVRRTVREMLLEQTA</sequence>
<dbReference type="PANTHER" id="PTHR43767:SF1">
    <property type="entry name" value="NONRIBOSOMAL PEPTIDE SYNTHASE PES1 (EUROFUNG)-RELATED"/>
    <property type="match status" value="1"/>
</dbReference>
<evidence type="ECO:0000313" key="4">
    <source>
        <dbReference type="Proteomes" id="UP000310458"/>
    </source>
</evidence>
<feature type="domain" description="AMP-binding enzyme C-terminal" evidence="2">
    <location>
        <begin position="437"/>
        <end position="512"/>
    </location>
</feature>
<keyword evidence="4" id="KW-1185">Reference proteome</keyword>
<feature type="domain" description="AMP-dependent synthetase/ligase" evidence="1">
    <location>
        <begin position="23"/>
        <end position="387"/>
    </location>
</feature>
<dbReference type="OrthoDB" id="9803968at2"/>
<dbReference type="PROSITE" id="PS00455">
    <property type="entry name" value="AMP_BINDING"/>
    <property type="match status" value="1"/>
</dbReference>
<gene>
    <name evidence="3" type="ORF">FEF26_06480</name>
</gene>
<comment type="caution">
    <text evidence="3">The sequence shown here is derived from an EMBL/GenBank/DDBJ whole genome shotgun (WGS) entry which is preliminary data.</text>
</comment>
<dbReference type="InterPro" id="IPR042099">
    <property type="entry name" value="ANL_N_sf"/>
</dbReference>
<dbReference type="SUPFAM" id="SSF56801">
    <property type="entry name" value="Acetyl-CoA synthetase-like"/>
    <property type="match status" value="1"/>
</dbReference>
<dbReference type="InterPro" id="IPR000873">
    <property type="entry name" value="AMP-dep_synth/lig_dom"/>
</dbReference>
<proteinExistence type="predicted"/>
<dbReference type="Proteomes" id="UP000310458">
    <property type="component" value="Unassembled WGS sequence"/>
</dbReference>
<dbReference type="GO" id="GO:0016878">
    <property type="term" value="F:acid-thiol ligase activity"/>
    <property type="evidence" value="ECO:0007669"/>
    <property type="project" value="UniProtKB-ARBA"/>
</dbReference>
<name>A0A5R9BDB8_9MICC</name>
<dbReference type="InterPro" id="IPR045851">
    <property type="entry name" value="AMP-bd_C_sf"/>
</dbReference>
<dbReference type="InterPro" id="IPR025110">
    <property type="entry name" value="AMP-bd_C"/>
</dbReference>
<organism evidence="3 4">
    <name type="scientific">Nesterenkonia salmonea</name>
    <dbReference type="NCBI Taxonomy" id="1804987"/>
    <lineage>
        <taxon>Bacteria</taxon>
        <taxon>Bacillati</taxon>
        <taxon>Actinomycetota</taxon>
        <taxon>Actinomycetes</taxon>
        <taxon>Micrococcales</taxon>
        <taxon>Micrococcaceae</taxon>
        <taxon>Nesterenkonia</taxon>
    </lineage>
</organism>
<dbReference type="Pfam" id="PF13193">
    <property type="entry name" value="AMP-binding_C"/>
    <property type="match status" value="1"/>
</dbReference>
<protein>
    <submittedName>
        <fullName evidence="3">Acyl-CoA synthetase</fullName>
    </submittedName>
</protein>
<dbReference type="InterPro" id="IPR020845">
    <property type="entry name" value="AMP-binding_CS"/>
</dbReference>
<dbReference type="EMBL" id="VAVZ01000014">
    <property type="protein sequence ID" value="TLP98072.1"/>
    <property type="molecule type" value="Genomic_DNA"/>
</dbReference>
<dbReference type="Gene3D" id="3.30.300.30">
    <property type="match status" value="1"/>
</dbReference>
<reference evidence="3 4" key="1">
    <citation type="submission" date="2019-05" db="EMBL/GenBank/DDBJ databases">
        <title>Nesterenkonia sp. GY074 isolated from the Southern Atlantic Ocean.</title>
        <authorList>
            <person name="Zhang G."/>
        </authorList>
    </citation>
    <scope>NUCLEOTIDE SEQUENCE [LARGE SCALE GENOMIC DNA]</scope>
    <source>
        <strain evidence="3 4">GY074</strain>
    </source>
</reference>
<dbReference type="Pfam" id="PF00501">
    <property type="entry name" value="AMP-binding"/>
    <property type="match status" value="1"/>
</dbReference>
<evidence type="ECO:0000259" key="2">
    <source>
        <dbReference type="Pfam" id="PF13193"/>
    </source>
</evidence>